<dbReference type="SUPFAM" id="SSF51735">
    <property type="entry name" value="NAD(P)-binding Rossmann-fold domains"/>
    <property type="match status" value="1"/>
</dbReference>
<dbReference type="CDD" id="cd05251">
    <property type="entry name" value="NmrA_like_SDR_a"/>
    <property type="match status" value="1"/>
</dbReference>
<accession>A0A9P9WF75</accession>
<comment type="caution">
    <text evidence="4">The sequence shown here is derived from an EMBL/GenBank/DDBJ whole genome shotgun (WGS) entry which is preliminary data.</text>
</comment>
<feature type="domain" description="NmrA-like" evidence="3">
    <location>
        <begin position="4"/>
        <end position="272"/>
    </location>
</feature>
<comment type="similarity">
    <text evidence="1">Belongs to the NmrA-type oxidoreductase family.</text>
</comment>
<name>A0A9P9WF75_9PEZI</name>
<dbReference type="Gene3D" id="3.40.50.720">
    <property type="entry name" value="NAD(P)-binding Rossmann-like Domain"/>
    <property type="match status" value="1"/>
</dbReference>
<dbReference type="PANTHER" id="PTHR42748">
    <property type="entry name" value="NITROGEN METABOLITE REPRESSION PROTEIN NMRA FAMILY MEMBER"/>
    <property type="match status" value="1"/>
</dbReference>
<keyword evidence="2" id="KW-0521">NADP</keyword>
<keyword evidence="5" id="KW-1185">Reference proteome</keyword>
<evidence type="ECO:0000259" key="3">
    <source>
        <dbReference type="Pfam" id="PF05368"/>
    </source>
</evidence>
<dbReference type="PANTHER" id="PTHR42748:SF7">
    <property type="entry name" value="NMRA LIKE REDOX SENSOR 1-RELATED"/>
    <property type="match status" value="1"/>
</dbReference>
<evidence type="ECO:0000256" key="1">
    <source>
        <dbReference type="ARBA" id="ARBA00006328"/>
    </source>
</evidence>
<protein>
    <recommendedName>
        <fullName evidence="3">NmrA-like domain-containing protein</fullName>
    </recommendedName>
</protein>
<evidence type="ECO:0000313" key="5">
    <source>
        <dbReference type="Proteomes" id="UP000829685"/>
    </source>
</evidence>
<dbReference type="InterPro" id="IPR051164">
    <property type="entry name" value="NmrA-like_oxidored"/>
</dbReference>
<sequence length="305" mass="33583">MSRALMITGATGKQGGSVIAALLAAKANFQVLAVTRDPSSPSAKRLAEKSSKITLVEGNLDDVEAIFRNAKKATTLPIWGVFSVQTFAMNKTGPLIEEKQGKALVDGALRHGVQHFVYSSADRNGERSSENPTNVPHFVSKHNIEQHLFREAKGTGMGWTVLRPVAFMENFDGGFVGKVFAAAWKITVKSRPLQLVATADIGEFATKVFMDPARYSGKSIALAGDELTYEDMNAVFKQRTGSEVPRTWDFLARLALWLSEELGTMFTFFEKEGFGANVKELKTIHPDLTSFSSWLDKSPYVRKEK</sequence>
<dbReference type="AlphaFoldDB" id="A0A9P9WF75"/>
<proteinExistence type="inferred from homology"/>
<dbReference type="InterPro" id="IPR008030">
    <property type="entry name" value="NmrA-like"/>
</dbReference>
<reference evidence="4" key="1">
    <citation type="submission" date="2021-03" db="EMBL/GenBank/DDBJ databases">
        <title>Revisited historic fungal species revealed as producer of novel bioactive compounds through whole genome sequencing and comparative genomics.</title>
        <authorList>
            <person name="Vignolle G.A."/>
            <person name="Hochenegger N."/>
            <person name="Mach R.L."/>
            <person name="Mach-Aigner A.R."/>
            <person name="Javad Rahimi M."/>
            <person name="Salim K.A."/>
            <person name="Chan C.M."/>
            <person name="Lim L.B.L."/>
            <person name="Cai F."/>
            <person name="Druzhinina I.S."/>
            <person name="U'Ren J.M."/>
            <person name="Derntl C."/>
        </authorList>
    </citation>
    <scope>NUCLEOTIDE SEQUENCE</scope>
    <source>
        <strain evidence="4">TUCIM 5799</strain>
    </source>
</reference>
<dbReference type="Gene3D" id="3.90.25.10">
    <property type="entry name" value="UDP-galactose 4-epimerase, domain 1"/>
    <property type="match status" value="1"/>
</dbReference>
<gene>
    <name evidence="4" type="ORF">JX265_010155</name>
</gene>
<dbReference type="EMBL" id="JAFIMR010000032">
    <property type="protein sequence ID" value="KAI1860231.1"/>
    <property type="molecule type" value="Genomic_DNA"/>
</dbReference>
<evidence type="ECO:0000313" key="4">
    <source>
        <dbReference type="EMBL" id="KAI1860231.1"/>
    </source>
</evidence>
<dbReference type="Pfam" id="PF05368">
    <property type="entry name" value="NmrA"/>
    <property type="match status" value="1"/>
</dbReference>
<dbReference type="GO" id="GO:0005634">
    <property type="term" value="C:nucleus"/>
    <property type="evidence" value="ECO:0007669"/>
    <property type="project" value="TreeGrafter"/>
</dbReference>
<dbReference type="Proteomes" id="UP000829685">
    <property type="component" value="Unassembled WGS sequence"/>
</dbReference>
<dbReference type="InterPro" id="IPR036291">
    <property type="entry name" value="NAD(P)-bd_dom_sf"/>
</dbReference>
<organism evidence="4 5">
    <name type="scientific">Neoarthrinium moseri</name>
    <dbReference type="NCBI Taxonomy" id="1658444"/>
    <lineage>
        <taxon>Eukaryota</taxon>
        <taxon>Fungi</taxon>
        <taxon>Dikarya</taxon>
        <taxon>Ascomycota</taxon>
        <taxon>Pezizomycotina</taxon>
        <taxon>Sordariomycetes</taxon>
        <taxon>Xylariomycetidae</taxon>
        <taxon>Amphisphaeriales</taxon>
        <taxon>Apiosporaceae</taxon>
        <taxon>Neoarthrinium</taxon>
    </lineage>
</organism>
<evidence type="ECO:0000256" key="2">
    <source>
        <dbReference type="ARBA" id="ARBA00022857"/>
    </source>
</evidence>